<dbReference type="OrthoDB" id="6247875at2759"/>
<feature type="compositionally biased region" description="Low complexity" evidence="4">
    <location>
        <begin position="507"/>
        <end position="521"/>
    </location>
</feature>
<dbReference type="SUPFAM" id="SSF47095">
    <property type="entry name" value="HMG-box"/>
    <property type="match status" value="1"/>
</dbReference>
<evidence type="ECO:0000259" key="5">
    <source>
        <dbReference type="PROSITE" id="PS50118"/>
    </source>
</evidence>
<reference evidence="6 7" key="1">
    <citation type="journal article" date="2019" name="New Phytol.">
        <title>Comparative genomics reveals unique wood-decay strategies and fruiting body development in the Schizophyllaceae.</title>
        <authorList>
            <person name="Almasi E."/>
            <person name="Sahu N."/>
            <person name="Krizsan K."/>
            <person name="Balint B."/>
            <person name="Kovacs G.M."/>
            <person name="Kiss B."/>
            <person name="Cseklye J."/>
            <person name="Drula E."/>
            <person name="Henrissat B."/>
            <person name="Nagy I."/>
            <person name="Chovatia M."/>
            <person name="Adam C."/>
            <person name="LaButti K."/>
            <person name="Lipzen A."/>
            <person name="Riley R."/>
            <person name="Grigoriev I.V."/>
            <person name="Nagy L.G."/>
        </authorList>
    </citation>
    <scope>NUCLEOTIDE SEQUENCE [LARGE SCALE GENOMIC DNA]</scope>
    <source>
        <strain evidence="6 7">NL-1724</strain>
    </source>
</reference>
<dbReference type="InterPro" id="IPR050140">
    <property type="entry name" value="SRY-related_HMG-box_TF-like"/>
</dbReference>
<proteinExistence type="predicted"/>
<dbReference type="GO" id="GO:0030154">
    <property type="term" value="P:cell differentiation"/>
    <property type="evidence" value="ECO:0007669"/>
    <property type="project" value="TreeGrafter"/>
</dbReference>
<dbReference type="EMBL" id="VDMD01000001">
    <property type="protein sequence ID" value="TRM69754.1"/>
    <property type="molecule type" value="Genomic_DNA"/>
</dbReference>
<dbReference type="AlphaFoldDB" id="A0A550CY77"/>
<feature type="compositionally biased region" description="Low complexity" evidence="4">
    <location>
        <begin position="299"/>
        <end position="328"/>
    </location>
</feature>
<feature type="compositionally biased region" description="Polar residues" evidence="4">
    <location>
        <begin position="391"/>
        <end position="406"/>
    </location>
</feature>
<feature type="compositionally biased region" description="Basic and acidic residues" evidence="4">
    <location>
        <begin position="94"/>
        <end position="121"/>
    </location>
</feature>
<dbReference type="InterPro" id="IPR009071">
    <property type="entry name" value="HMG_box_dom"/>
</dbReference>
<dbReference type="STRING" id="97359.A0A550CY77"/>
<evidence type="ECO:0000256" key="2">
    <source>
        <dbReference type="ARBA" id="ARBA00023163"/>
    </source>
</evidence>
<accession>A0A550CY77</accession>
<dbReference type="PANTHER" id="PTHR10270:SF161">
    <property type="entry name" value="SEX-DETERMINING REGION Y PROTEIN"/>
    <property type="match status" value="1"/>
</dbReference>
<feature type="compositionally biased region" description="Pro residues" evidence="4">
    <location>
        <begin position="241"/>
        <end position="259"/>
    </location>
</feature>
<feature type="compositionally biased region" description="Polar residues" evidence="4">
    <location>
        <begin position="283"/>
        <end position="298"/>
    </location>
</feature>
<feature type="compositionally biased region" description="Polar residues" evidence="4">
    <location>
        <begin position="552"/>
        <end position="561"/>
    </location>
</feature>
<evidence type="ECO:0000256" key="4">
    <source>
        <dbReference type="SAM" id="MobiDB-lite"/>
    </source>
</evidence>
<feature type="region of interest" description="Disordered" evidence="4">
    <location>
        <begin position="630"/>
        <end position="649"/>
    </location>
</feature>
<feature type="compositionally biased region" description="Low complexity" evidence="4">
    <location>
        <begin position="170"/>
        <end position="187"/>
    </location>
</feature>
<name>A0A550CY77_9AGAR</name>
<feature type="compositionally biased region" description="Polar residues" evidence="4">
    <location>
        <begin position="350"/>
        <end position="366"/>
    </location>
</feature>
<feature type="domain" description="HMG box" evidence="5">
    <location>
        <begin position="18"/>
        <end position="90"/>
    </location>
</feature>
<feature type="region of interest" description="Disordered" evidence="4">
    <location>
        <begin position="71"/>
        <end position="408"/>
    </location>
</feature>
<dbReference type="InterPro" id="IPR036910">
    <property type="entry name" value="HMG_box_dom_sf"/>
</dbReference>
<dbReference type="PANTHER" id="PTHR10270">
    <property type="entry name" value="SOX TRANSCRIPTION FACTOR"/>
    <property type="match status" value="1"/>
</dbReference>
<feature type="region of interest" description="Disordered" evidence="4">
    <location>
        <begin position="438"/>
        <end position="458"/>
    </location>
</feature>
<evidence type="ECO:0000313" key="6">
    <source>
        <dbReference type="EMBL" id="TRM69754.1"/>
    </source>
</evidence>
<evidence type="ECO:0000313" key="7">
    <source>
        <dbReference type="Proteomes" id="UP000320762"/>
    </source>
</evidence>
<protein>
    <recommendedName>
        <fullName evidence="5">HMG box domain-containing protein</fullName>
    </recommendedName>
</protein>
<dbReference type="GO" id="GO:0005634">
    <property type="term" value="C:nucleus"/>
    <property type="evidence" value="ECO:0007669"/>
    <property type="project" value="UniProtKB-UniRule"/>
</dbReference>
<keyword evidence="3" id="KW-0539">Nucleus</keyword>
<dbReference type="Proteomes" id="UP000320762">
    <property type="component" value="Unassembled WGS sequence"/>
</dbReference>
<dbReference type="CDD" id="cd01389">
    <property type="entry name" value="HMG-box_ROX1-like"/>
    <property type="match status" value="1"/>
</dbReference>
<organism evidence="6 7">
    <name type="scientific">Schizophyllum amplum</name>
    <dbReference type="NCBI Taxonomy" id="97359"/>
    <lineage>
        <taxon>Eukaryota</taxon>
        <taxon>Fungi</taxon>
        <taxon>Dikarya</taxon>
        <taxon>Basidiomycota</taxon>
        <taxon>Agaricomycotina</taxon>
        <taxon>Agaricomycetes</taxon>
        <taxon>Agaricomycetidae</taxon>
        <taxon>Agaricales</taxon>
        <taxon>Schizophyllaceae</taxon>
        <taxon>Schizophyllum</taxon>
    </lineage>
</organism>
<feature type="region of interest" description="Disordered" evidence="4">
    <location>
        <begin position="603"/>
        <end position="624"/>
    </location>
</feature>
<evidence type="ECO:0000256" key="3">
    <source>
        <dbReference type="PROSITE-ProRule" id="PRU00267"/>
    </source>
</evidence>
<evidence type="ECO:0000256" key="1">
    <source>
        <dbReference type="ARBA" id="ARBA00023125"/>
    </source>
</evidence>
<dbReference type="GO" id="GO:0000978">
    <property type="term" value="F:RNA polymerase II cis-regulatory region sequence-specific DNA binding"/>
    <property type="evidence" value="ECO:0007669"/>
    <property type="project" value="TreeGrafter"/>
</dbReference>
<keyword evidence="1 3" id="KW-0238">DNA-binding</keyword>
<gene>
    <name evidence="6" type="ORF">BD626DRAFT_533301</name>
</gene>
<comment type="caution">
    <text evidence="6">The sequence shown here is derived from an EMBL/GenBank/DDBJ whole genome shotgun (WGS) entry which is preliminary data.</text>
</comment>
<dbReference type="PROSITE" id="PS50118">
    <property type="entry name" value="HMG_BOX_2"/>
    <property type="match status" value="1"/>
</dbReference>
<dbReference type="GO" id="GO:0001228">
    <property type="term" value="F:DNA-binding transcription activator activity, RNA polymerase II-specific"/>
    <property type="evidence" value="ECO:0007669"/>
    <property type="project" value="TreeGrafter"/>
</dbReference>
<keyword evidence="7" id="KW-1185">Reference proteome</keyword>
<dbReference type="Gene3D" id="1.10.30.10">
    <property type="entry name" value="High mobility group box domain"/>
    <property type="match status" value="1"/>
</dbReference>
<sequence length="649" mass="71200">MPADKTRKTRQSANDIKVPRPPNAWILFRSHISKELREAHNNGTIPPQQSEVSTTISQMWKNLNVEQRRHWERKAEEEAHKHKRLHPNYKYQPQKKEDKERERELKKFERAQARREQDAAKQRAAKGKGRRTLAGPRCVPSNAPPVQALPFPVQYRVPGYTPDATDADFASFSPHGPSPPASAASSPEPDRDWPDASFHSVSPPSSGPAFTPLSTPYHTPRVESDTSSSSSISPITYQPPHGHPLPPVAPAPAPAPVYLPPQSIQPIAAHPQRAPTAPPHTPISANPSFEQQMPGATSQQGQQEYEYQQLQRLQQGIQQQQQEHQPTPAVQPSPPPGWQSQQQFDLPPLQMSTSQPQWQQHQTMQDGWQPHAGAESDWQTGMLAGPAANGATDSQGDAQPSQSSEEPTQDFLTFDIPNIHGEWPAGEDPSAQEFAQRLTQRDGEHGTSSGLRVEGTDHPDMYFVNPENWNLDVDNFDGNAIIPLLNPAMLASGIDFSFGFPDSLPGTIPETTPSTSFPTTPNQFPEYEYQPEAGPSSRPMSTLHNEQHATYGHQQPSSSGSDFMYSDYRPGDEFINYDAGEGQSSRPIPAHTLSAPVVPQVSAASPAPAYTPPTGAHQAGARRVGGAWRRPYPAVEQEAATPSCGVPAN</sequence>
<feature type="compositionally biased region" description="Basic and acidic residues" evidence="4">
    <location>
        <begin position="71"/>
        <end position="80"/>
    </location>
</feature>
<feature type="DNA-binding region" description="HMG box" evidence="3">
    <location>
        <begin position="18"/>
        <end position="90"/>
    </location>
</feature>
<feature type="region of interest" description="Disordered" evidence="4">
    <location>
        <begin position="505"/>
        <end position="565"/>
    </location>
</feature>
<keyword evidence="2" id="KW-0804">Transcription</keyword>
<dbReference type="Pfam" id="PF00505">
    <property type="entry name" value="HMG_box"/>
    <property type="match status" value="1"/>
</dbReference>
<dbReference type="SMART" id="SM00398">
    <property type="entry name" value="HMG"/>
    <property type="match status" value="1"/>
</dbReference>